<keyword evidence="2" id="KW-1185">Reference proteome</keyword>
<name>A0ACA9NZ16_9GLOM</name>
<comment type="caution">
    <text evidence="1">The sequence shown here is derived from an EMBL/GenBank/DDBJ whole genome shotgun (WGS) entry which is preliminary data.</text>
</comment>
<reference evidence="1" key="1">
    <citation type="submission" date="2021-06" db="EMBL/GenBank/DDBJ databases">
        <authorList>
            <person name="Kallberg Y."/>
            <person name="Tangrot J."/>
            <person name="Rosling A."/>
        </authorList>
    </citation>
    <scope>NUCLEOTIDE SEQUENCE</scope>
    <source>
        <strain evidence="1">IL203A</strain>
    </source>
</reference>
<organism evidence="1 2">
    <name type="scientific">Dentiscutata heterogama</name>
    <dbReference type="NCBI Taxonomy" id="1316150"/>
    <lineage>
        <taxon>Eukaryota</taxon>
        <taxon>Fungi</taxon>
        <taxon>Fungi incertae sedis</taxon>
        <taxon>Mucoromycota</taxon>
        <taxon>Glomeromycotina</taxon>
        <taxon>Glomeromycetes</taxon>
        <taxon>Diversisporales</taxon>
        <taxon>Gigasporaceae</taxon>
        <taxon>Dentiscutata</taxon>
    </lineage>
</organism>
<sequence length="101" mass="11191">MTKQKQKQNKLVSSNTETDSRASRASSSAKAGCPPTEIQENYSEIISPTILTILHGQDFFTDIQYFSEVLFPIRNAILAVESNHAILADCYINLMKIVAAI</sequence>
<proteinExistence type="predicted"/>
<accession>A0ACA9NZ16</accession>
<dbReference type="EMBL" id="CAJVPU010020896">
    <property type="protein sequence ID" value="CAG8678740.1"/>
    <property type="molecule type" value="Genomic_DNA"/>
</dbReference>
<evidence type="ECO:0000313" key="1">
    <source>
        <dbReference type="EMBL" id="CAG8678740.1"/>
    </source>
</evidence>
<protein>
    <submittedName>
        <fullName evidence="1">12488_t:CDS:1</fullName>
    </submittedName>
</protein>
<gene>
    <name evidence="1" type="ORF">DHETER_LOCUS10531</name>
</gene>
<dbReference type="Proteomes" id="UP000789702">
    <property type="component" value="Unassembled WGS sequence"/>
</dbReference>
<evidence type="ECO:0000313" key="2">
    <source>
        <dbReference type="Proteomes" id="UP000789702"/>
    </source>
</evidence>